<evidence type="ECO:0000256" key="10">
    <source>
        <dbReference type="PIRNR" id="PIRNR038995"/>
    </source>
</evidence>
<dbReference type="GO" id="GO:0005786">
    <property type="term" value="C:signal recognition particle, endoplasmic reticulum targeting"/>
    <property type="evidence" value="ECO:0007669"/>
    <property type="project" value="UniProtKB-KW"/>
</dbReference>
<keyword evidence="4 10" id="KW-0963">Cytoplasm</keyword>
<evidence type="ECO:0000313" key="12">
    <source>
        <dbReference type="EMBL" id="KAJ9148861.1"/>
    </source>
</evidence>
<evidence type="ECO:0000313" key="13">
    <source>
        <dbReference type="Proteomes" id="UP001174694"/>
    </source>
</evidence>
<evidence type="ECO:0000256" key="2">
    <source>
        <dbReference type="ARBA" id="ARBA00004604"/>
    </source>
</evidence>
<keyword evidence="8 10" id="KW-0687">Ribonucleoprotein</keyword>
<dbReference type="GO" id="GO:0030942">
    <property type="term" value="F:endoplasmic reticulum signal peptide binding"/>
    <property type="evidence" value="ECO:0007669"/>
    <property type="project" value="InterPro"/>
</dbReference>
<feature type="region of interest" description="Disordered" evidence="11">
    <location>
        <begin position="595"/>
        <end position="618"/>
    </location>
</feature>
<dbReference type="GO" id="GO:0006614">
    <property type="term" value="P:SRP-dependent cotranslational protein targeting to membrane"/>
    <property type="evidence" value="ECO:0007669"/>
    <property type="project" value="InterPro"/>
</dbReference>
<dbReference type="PANTHER" id="PTHR12860:SF0">
    <property type="entry name" value="SIGNAL RECOGNITION PARTICLE SUBUNIT SRP68"/>
    <property type="match status" value="1"/>
</dbReference>
<evidence type="ECO:0000256" key="11">
    <source>
        <dbReference type="SAM" id="MobiDB-lite"/>
    </source>
</evidence>
<dbReference type="EMBL" id="JANBVO010000011">
    <property type="protein sequence ID" value="KAJ9148861.1"/>
    <property type="molecule type" value="Genomic_DNA"/>
</dbReference>
<dbReference type="InterPro" id="IPR038253">
    <property type="entry name" value="SRP68_N_sf"/>
</dbReference>
<dbReference type="AlphaFoldDB" id="A0AA38VRX2"/>
<keyword evidence="6 10" id="KW-0733">Signal recognition particle</keyword>
<comment type="caution">
    <text evidence="12">The sequence shown here is derived from an EMBL/GenBank/DDBJ whole genome shotgun (WGS) entry which is preliminary data.</text>
</comment>
<dbReference type="Pfam" id="PF16969">
    <property type="entry name" value="SRP68"/>
    <property type="match status" value="1"/>
</dbReference>
<evidence type="ECO:0000256" key="5">
    <source>
        <dbReference type="ARBA" id="ARBA00022884"/>
    </source>
</evidence>
<keyword evidence="5 10" id="KW-0694">RNA-binding</keyword>
<dbReference type="Proteomes" id="UP001174694">
    <property type="component" value="Unassembled WGS sequence"/>
</dbReference>
<evidence type="ECO:0000256" key="9">
    <source>
        <dbReference type="ARBA" id="ARBA00029498"/>
    </source>
</evidence>
<evidence type="ECO:0000256" key="8">
    <source>
        <dbReference type="ARBA" id="ARBA00023274"/>
    </source>
</evidence>
<dbReference type="InterPro" id="IPR026258">
    <property type="entry name" value="SRP68"/>
</dbReference>
<dbReference type="PANTHER" id="PTHR12860">
    <property type="entry name" value="SIGNAL RECOGNITION PARTICLE 68 KDA PROTEIN"/>
    <property type="match status" value="1"/>
</dbReference>
<dbReference type="GO" id="GO:0008312">
    <property type="term" value="F:7S RNA binding"/>
    <property type="evidence" value="ECO:0007669"/>
    <property type="project" value="InterPro"/>
</dbReference>
<dbReference type="PIRSF" id="PIRSF038995">
    <property type="entry name" value="SRP68"/>
    <property type="match status" value="1"/>
</dbReference>
<evidence type="ECO:0000256" key="3">
    <source>
        <dbReference type="ARBA" id="ARBA00009352"/>
    </source>
</evidence>
<comment type="subcellular location">
    <subcellularLocation>
        <location evidence="1 10">Cytoplasm</location>
    </subcellularLocation>
    <subcellularLocation>
        <location evidence="2">Nucleus</location>
        <location evidence="2">Nucleolus</location>
    </subcellularLocation>
</comment>
<dbReference type="CDD" id="cd15481">
    <property type="entry name" value="SRP68-RBD"/>
    <property type="match status" value="1"/>
</dbReference>
<evidence type="ECO:0000256" key="4">
    <source>
        <dbReference type="ARBA" id="ARBA00022490"/>
    </source>
</evidence>
<evidence type="ECO:0000256" key="1">
    <source>
        <dbReference type="ARBA" id="ARBA00004496"/>
    </source>
</evidence>
<dbReference type="Gene3D" id="1.10.3450.40">
    <property type="entry name" value="Signal recognition particle, SRP68 subunit, RNA-binding domain"/>
    <property type="match status" value="1"/>
</dbReference>
<protein>
    <recommendedName>
        <fullName evidence="9 10">Signal recognition particle subunit SRP68</fullName>
        <shortName evidence="10">SRP68</shortName>
    </recommendedName>
</protein>
<comment type="function">
    <text evidence="10">Component of the signal recognition particle (SRP) complex, a ribonucleoprotein complex that mediates the cotranslational targeting of secretory and membrane proteins to the endoplasmic reticulum (ER). The SRP complex interacts with the signal sequence in nascent secretory and membrane proteins and directs them to the membrane of the ER.</text>
</comment>
<dbReference type="GO" id="GO:0005730">
    <property type="term" value="C:nucleolus"/>
    <property type="evidence" value="ECO:0007669"/>
    <property type="project" value="UniProtKB-SubCell"/>
</dbReference>
<organism evidence="12 13">
    <name type="scientific">Pleurostoma richardsiae</name>
    <dbReference type="NCBI Taxonomy" id="41990"/>
    <lineage>
        <taxon>Eukaryota</taxon>
        <taxon>Fungi</taxon>
        <taxon>Dikarya</taxon>
        <taxon>Ascomycota</taxon>
        <taxon>Pezizomycotina</taxon>
        <taxon>Sordariomycetes</taxon>
        <taxon>Sordariomycetidae</taxon>
        <taxon>Calosphaeriales</taxon>
        <taxon>Pleurostomataceae</taxon>
        <taxon>Pleurostoma</taxon>
    </lineage>
</organism>
<evidence type="ECO:0000256" key="7">
    <source>
        <dbReference type="ARBA" id="ARBA00023242"/>
    </source>
</evidence>
<proteinExistence type="inferred from homology"/>
<comment type="similarity">
    <text evidence="3 10">Belongs to the SRP68 family.</text>
</comment>
<gene>
    <name evidence="12" type="ORF">NKR23_g4484</name>
</gene>
<keyword evidence="7" id="KW-0539">Nucleus</keyword>
<keyword evidence="13" id="KW-1185">Reference proteome</keyword>
<dbReference type="InterPro" id="IPR034652">
    <property type="entry name" value="SRP68-RBD"/>
</dbReference>
<sequence length="618" mass="67729">MDITKFIVSSRDQALLYGDYATYRAQLSKKLLNSRKKLKIATKNRGKYSPKTEVTAEQIAENVEYLHLQLLTSERAWAHAMTMKAAHAADSKGISSHTRSHIVSRLDKAAKVAERLVNTLSDSTSGAGETDVLEAQGYAALLRGAALFEKQSWQACLKNYAVARAIYGALSASTKETELFKDLLSETIDPSIRYAAYQLKTPRTLPIPAIARKAFPYEDKTLVEAINRRDSSILKQGPQDTEKDAAAAENVPRTLTWRSREVHIEDAAIAQAWASLETAKATLAEKLTSADTLLPKDKAAAYDDVLTASQDAADATKQAIDELRGEGVAQSDPRMQSLQITRTAVNYETISWRIGRNRVLTGDRDGALVDFGPSVNRKRKVKEDPEAISAKEERPGRQITRLKEKVVLYDGTLQSLESIKELPGVAADEGLSGQLDATFQYFNALKCLAIARSYTLISEPVNALALTKFAYEQCQAAIPTLAKETGTSETAVRNIDVGCSDVEYLDSLLRGELQRCRALVEIANLQKQSNGDASVSGAPALIDRLGEYPAGGVDLQKIVVYPPKLETVPVKPLFLDVAWNYIGYPDKQAKPAAVSKGTESVTAEEKQPQKRGWFGFGR</sequence>
<dbReference type="GO" id="GO:0005047">
    <property type="term" value="F:signal recognition particle binding"/>
    <property type="evidence" value="ECO:0007669"/>
    <property type="project" value="InterPro"/>
</dbReference>
<evidence type="ECO:0000256" key="6">
    <source>
        <dbReference type="ARBA" id="ARBA00023135"/>
    </source>
</evidence>
<reference evidence="12" key="1">
    <citation type="submission" date="2022-07" db="EMBL/GenBank/DDBJ databases">
        <title>Fungi with potential for degradation of polypropylene.</title>
        <authorList>
            <person name="Gostincar C."/>
        </authorList>
    </citation>
    <scope>NUCLEOTIDE SEQUENCE</scope>
    <source>
        <strain evidence="12">EXF-13308</strain>
    </source>
</reference>
<accession>A0AA38VRX2</accession>
<name>A0AA38VRX2_9PEZI</name>